<feature type="domain" description="Enoyl reductase (ER)" evidence="1">
    <location>
        <begin position="10"/>
        <end position="308"/>
    </location>
</feature>
<comment type="caution">
    <text evidence="2">The sequence shown here is derived from an EMBL/GenBank/DDBJ whole genome shotgun (WGS) entry which is preliminary data.</text>
</comment>
<dbReference type="Pfam" id="PF08240">
    <property type="entry name" value="ADH_N"/>
    <property type="match status" value="1"/>
</dbReference>
<dbReference type="PANTHER" id="PTHR44013:SF1">
    <property type="entry name" value="ZINC-TYPE ALCOHOL DEHYDROGENASE-LIKE PROTEIN C16A3.02C"/>
    <property type="match status" value="1"/>
</dbReference>
<organism evidence="2 3">
    <name type="scientific">Occultella gossypii</name>
    <dbReference type="NCBI Taxonomy" id="2800820"/>
    <lineage>
        <taxon>Bacteria</taxon>
        <taxon>Bacillati</taxon>
        <taxon>Actinomycetota</taxon>
        <taxon>Actinomycetes</taxon>
        <taxon>Micrococcales</taxon>
        <taxon>Ruaniaceae</taxon>
        <taxon>Occultella</taxon>
    </lineage>
</organism>
<dbReference type="InterPro" id="IPR052733">
    <property type="entry name" value="Chloroplast_QOR"/>
</dbReference>
<proteinExistence type="predicted"/>
<dbReference type="SUPFAM" id="SSF51735">
    <property type="entry name" value="NAD(P)-binding Rossmann-fold domains"/>
    <property type="match status" value="1"/>
</dbReference>
<dbReference type="InterPro" id="IPR036291">
    <property type="entry name" value="NAD(P)-bd_dom_sf"/>
</dbReference>
<dbReference type="PANTHER" id="PTHR44013">
    <property type="entry name" value="ZINC-TYPE ALCOHOL DEHYDROGENASE-LIKE PROTEIN C16A3.02C"/>
    <property type="match status" value="1"/>
</dbReference>
<dbReference type="EMBL" id="JAGSHT010000010">
    <property type="protein sequence ID" value="MBZ2196680.1"/>
    <property type="molecule type" value="Genomic_DNA"/>
</dbReference>
<evidence type="ECO:0000313" key="2">
    <source>
        <dbReference type="EMBL" id="MBZ2196680.1"/>
    </source>
</evidence>
<reference evidence="2 3" key="1">
    <citation type="submission" date="2021-04" db="EMBL/GenBank/DDBJ databases">
        <title>Ruania sp. nov., isolated from sandy soil of mangrove forest.</title>
        <authorList>
            <person name="Ge X."/>
            <person name="Huang R."/>
            <person name="Liu W."/>
        </authorList>
    </citation>
    <scope>NUCLEOTIDE SEQUENCE [LARGE SCALE GENOMIC DNA]</scope>
    <source>
        <strain evidence="2 3">N2-46</strain>
    </source>
</reference>
<dbReference type="RefSeq" id="WP_223405749.1">
    <property type="nucleotide sequence ID" value="NZ_JAGSHT010000010.1"/>
</dbReference>
<dbReference type="InterPro" id="IPR020843">
    <property type="entry name" value="ER"/>
</dbReference>
<dbReference type="CDD" id="cd05289">
    <property type="entry name" value="MDR_like_2"/>
    <property type="match status" value="1"/>
</dbReference>
<evidence type="ECO:0000259" key="1">
    <source>
        <dbReference type="SMART" id="SM00829"/>
    </source>
</evidence>
<dbReference type="Gene3D" id="3.90.180.10">
    <property type="entry name" value="Medium-chain alcohol dehydrogenases, catalytic domain"/>
    <property type="match status" value="1"/>
</dbReference>
<name>A0ABS7S8L0_9MICO</name>
<keyword evidence="3" id="KW-1185">Reference proteome</keyword>
<protein>
    <submittedName>
        <fullName evidence="2">NADP-dependent oxidoreductase</fullName>
    </submittedName>
</protein>
<dbReference type="SUPFAM" id="SSF50129">
    <property type="entry name" value="GroES-like"/>
    <property type="match status" value="1"/>
</dbReference>
<dbReference type="Proteomes" id="UP000826651">
    <property type="component" value="Unassembled WGS sequence"/>
</dbReference>
<dbReference type="SMART" id="SM00829">
    <property type="entry name" value="PKS_ER"/>
    <property type="match status" value="1"/>
</dbReference>
<dbReference type="InterPro" id="IPR011032">
    <property type="entry name" value="GroES-like_sf"/>
</dbReference>
<sequence>MKAVRFHSHGDSSVLRYEDAATPTAAPGQVVIRVAGTSFNFLDVAIRLGAMADVMPVTLPHIPGIDVAGVVTEVGDGVSGWSAGDAVIAFLPATDDGAAAEYVAVPAAILARAPHSVALADSATLPVGGLTARQALFDHAGLTSGQRILVNGAGGGVGGYAVQLAAATGAKVTATASPRSAERVRAQGAERVVDYTETSVEDALAGDRFDVVLHLVRTSPEEAARLIDLVADGGTFVSTTTPGPADPGRGIHVQQVFVRSDADQLTELVARVDAGELTVDVAERHALSELAAVQDRAVAGQLLGKTILTP</sequence>
<accession>A0ABS7S8L0</accession>
<gene>
    <name evidence="2" type="ORF">KCQ71_10985</name>
</gene>
<dbReference type="Pfam" id="PF13602">
    <property type="entry name" value="ADH_zinc_N_2"/>
    <property type="match status" value="1"/>
</dbReference>
<evidence type="ECO:0000313" key="3">
    <source>
        <dbReference type="Proteomes" id="UP000826651"/>
    </source>
</evidence>
<dbReference type="InterPro" id="IPR013154">
    <property type="entry name" value="ADH-like_N"/>
</dbReference>
<dbReference type="Gene3D" id="3.40.50.720">
    <property type="entry name" value="NAD(P)-binding Rossmann-like Domain"/>
    <property type="match status" value="1"/>
</dbReference>